<reference evidence="10" key="1">
    <citation type="submission" date="2025-08" db="UniProtKB">
        <authorList>
            <consortium name="Ensembl"/>
        </authorList>
    </citation>
    <scope>IDENTIFICATION</scope>
</reference>
<keyword evidence="1" id="KW-1017">Isopeptide bond</keyword>
<feature type="region of interest" description="Disordered" evidence="8">
    <location>
        <begin position="1"/>
        <end position="167"/>
    </location>
</feature>
<feature type="domain" description="TRASH" evidence="9">
    <location>
        <begin position="654"/>
        <end position="690"/>
    </location>
</feature>
<dbReference type="Pfam" id="PF25561">
    <property type="entry name" value="QRICH1"/>
    <property type="match status" value="1"/>
</dbReference>
<sequence>MSSSPVTKGSFSVTKRNPRASFSEKCRRGRRKRQESEASGLDEDEKNEEPTSEKDDGSEETPSNRAVNTPEGAVTRGNEDETNISFSDDDEDMNVDFDMDTDEDVRNEGNEEDGDPSGSAATPLTPDVTEQDNKRPSVADLEETMDIDTANSVDKEDQKKGEKNKLSAAVTGMKEVKILIPKLDIEKFKAPVHDSQLSSECNSVRSPGKDPSIQDDSSQRRISSRVTKVKDKPSDAKVMQMNCSHCKKSMTKGQTAFQKKGFTDIFCSKNCLFEMFPINKPVAKTCHHCLKAIWQPLDLIMAAVDIKGTMKDFCSPTCLLSFKSNTVSTQTPQRLCSMCNKACTIMCQLTLNEAVHTFCGNSCLGDFRRDYIAVCEHCSSTFCHKPLKLKLKLGLEEAKTVCSQECLDQFKEKIKTPHQCTMCHTSLPVSDMLDFKSGENVVQLFCTKTCVKSYMLRPAGGHGRQAERETTDESKKKRATQTIQIVAAEKVKKSDAPAAAEWDARPQLIIAESQVVCSNCGKEIARGKTVHQTKSTMELFCSVQCLSVKHPNITPITQSCYNCFQVIIRPHSMILAPVDDSGAMRELCSTACLASVNSKRNAAGPKASHPGAGPRSECRMCGKFCNCKFHTQRLCSNACFIYYHRVNKLPVSACDVCSAIGLDTRYTLKVEDGNKTLCSEECLAKFKEEMEALRLCPMCRTPHQLSDMVENKNKEGMLDFFCSNRCVLVHNAQSSSMSERNSPASEEKDVKEVKPALPYLHCIKEEPVDEEYNQNLPSSISTEGIKDEPKAEDDVAKEDLKIGSVFSMTADSSMSTSPAPAVAHLDLLASCSDCKRFLNVGETIYQRKGHADIFCSTPCLLRFYQIKPVNKTCQFCLQEITQPQDAIQAPVDNVGTMKDFCCVTCLSASHYKSIVSTKIPLVPVALQSQCSMCSRYCISKREVIQQEVIHKICSDPCFLRFCTLNNLSICENCRSCCSAPLALKMVDGSKKLCDAECLAQFKLKIKTLQPCAMCHASRVMADMLENKNGEDAVELFCTSSCVMAFKIQAVSASGAPLKCDQCGKTTLPACHLAMPDASIRNFCTLTCAMSFKEHQKDMSASTNAEGAADRTQCDFLKPPEKLPCAQCQRIIKATPKVIQKKDKMHFVCSLACSQKFKMTNNIIAKCEYCENEKIIRDVKKVDGKVCFFCSDGCKMLFRQELKKQWGEHCGLCAYCLSISKTRVTAKYEGANKEFCSEDCSLNYNMLLSRVAQCDTCGQNGKLRQSLPMLGEVKHFCFLRCLLHFCNKKVQMVNTVSSSPRPSGTIESSPIIANVISLASALAKQPSASASPTQLVSEPDIQTKIVGHASVQTVPKELKNKSVLCIPLVHNKGVSCTTQTVDTETQTDTFVPKVIVLPVPVPLYVPLPMNMYSQYTPKPLCLPIPLPVPVFLPTPTVKSAKEEIQPDQLEEELGFTSEMKKVHEREDRVVTTKGPRQEGLASSDHSRNCSDDFDSDRRPTFNPQDDSSSDTSFGSLSRPHTHEETPPPPLERSGGPLSSPGPEPAPPPSQQTSGKVHNKNKAPKRQQSPRAATEETCQREVVSRKHHKLKSQCGVDAWKGWIRWRETQTNLISPDALPLDQDVLRCSASELSDGLCCFIREVKRPDGEPYSPDGLFYLCLSIQQYLFDNDRLEDIFNDLTYNKFATKFTRILKSFKPSTADGGYIHSRVEEGFLWDCKQLGAYSPIVLLNTLLFFCCKYFGFTTVEQHRQLSFAHVMRCTKTNPNNTNTTFLRFHLHSINEAETDGVPAKKRKRKKDILEMMENTENPLRCPVSLYEFYLSKCAESVRPRTDLFYLLPDRRCVPNSPLWFCSTPLDDGTMEAMLVRIMALRELRGPDGGAVDRQTSGDALFVPEEDEEDEEEEE</sequence>
<feature type="compositionally biased region" description="Basic and acidic residues" evidence="8">
    <location>
        <begin position="784"/>
        <end position="794"/>
    </location>
</feature>
<feature type="domain" description="TRASH" evidence="9">
    <location>
        <begin position="970"/>
        <end position="1005"/>
    </location>
</feature>
<dbReference type="GO" id="GO:0008270">
    <property type="term" value="F:zinc ion binding"/>
    <property type="evidence" value="ECO:0007669"/>
    <property type="project" value="UniProtKB-KW"/>
</dbReference>
<feature type="domain" description="TRASH" evidence="9">
    <location>
        <begin position="336"/>
        <end position="371"/>
    </location>
</feature>
<evidence type="ECO:0000256" key="7">
    <source>
        <dbReference type="ARBA" id="ARBA00022843"/>
    </source>
</evidence>
<reference evidence="10" key="2">
    <citation type="submission" date="2025-09" db="UniProtKB">
        <authorList>
            <consortium name="Ensembl"/>
        </authorList>
    </citation>
    <scope>IDENTIFICATION</scope>
</reference>
<feature type="compositionally biased region" description="Basic and acidic residues" evidence="8">
    <location>
        <begin position="1457"/>
        <end position="1469"/>
    </location>
</feature>
<dbReference type="InterPro" id="IPR021893">
    <property type="entry name" value="ZMYM2-like_C"/>
</dbReference>
<feature type="region of interest" description="Disordered" evidence="8">
    <location>
        <begin position="1440"/>
        <end position="1582"/>
    </location>
</feature>
<keyword evidence="4" id="KW-0677">Repeat</keyword>
<protein>
    <recommendedName>
        <fullName evidence="9">TRASH domain-containing protein</fullName>
    </recommendedName>
</protein>
<keyword evidence="6" id="KW-0862">Zinc</keyword>
<evidence type="ECO:0000256" key="2">
    <source>
        <dbReference type="ARBA" id="ARBA00022553"/>
    </source>
</evidence>
<feature type="domain" description="TRASH" evidence="9">
    <location>
        <begin position="1253"/>
        <end position="1288"/>
    </location>
</feature>
<dbReference type="Pfam" id="PF12012">
    <property type="entry name" value="DUF3504"/>
    <property type="match status" value="1"/>
</dbReference>
<proteinExistence type="predicted"/>
<feature type="domain" description="TRASH" evidence="9">
    <location>
        <begin position="1209"/>
        <end position="1247"/>
    </location>
</feature>
<feature type="domain" description="TRASH" evidence="9">
    <location>
        <begin position="873"/>
        <end position="913"/>
    </location>
</feature>
<evidence type="ECO:0000256" key="6">
    <source>
        <dbReference type="ARBA" id="ARBA00022833"/>
    </source>
</evidence>
<name>A0A8C2Z5Z8_CYCLU</name>
<dbReference type="Proteomes" id="UP000694565">
    <property type="component" value="Unplaced"/>
</dbReference>
<feature type="compositionally biased region" description="Low complexity" evidence="8">
    <location>
        <begin position="214"/>
        <end position="225"/>
    </location>
</feature>
<feature type="domain" description="TRASH" evidence="9">
    <location>
        <begin position="375"/>
        <end position="414"/>
    </location>
</feature>
<feature type="domain" description="TRASH" evidence="9">
    <location>
        <begin position="696"/>
        <end position="734"/>
    </location>
</feature>
<feature type="compositionally biased region" description="Low complexity" evidence="8">
    <location>
        <begin position="1504"/>
        <end position="1516"/>
    </location>
</feature>
<feature type="domain" description="TRASH" evidence="9">
    <location>
        <begin position="286"/>
        <end position="326"/>
    </location>
</feature>
<feature type="compositionally biased region" description="Polar residues" evidence="8">
    <location>
        <begin position="196"/>
        <end position="205"/>
    </location>
</feature>
<dbReference type="PANTHER" id="PTHR45736">
    <property type="entry name" value="ZINC FINGER MYM-TYPE PROTEIN"/>
    <property type="match status" value="1"/>
</dbReference>
<evidence type="ECO:0000259" key="9">
    <source>
        <dbReference type="SMART" id="SM00746"/>
    </source>
</evidence>
<evidence type="ECO:0000313" key="11">
    <source>
        <dbReference type="Proteomes" id="UP000694565"/>
    </source>
</evidence>
<evidence type="ECO:0000256" key="4">
    <source>
        <dbReference type="ARBA" id="ARBA00022737"/>
    </source>
</evidence>
<feature type="domain" description="TRASH" evidence="9">
    <location>
        <begin position="1124"/>
        <end position="1160"/>
    </location>
</feature>
<keyword evidence="11" id="KW-1185">Reference proteome</keyword>
<evidence type="ECO:0000313" key="10">
    <source>
        <dbReference type="Ensembl" id="ENSCLMP00005022218.1"/>
    </source>
</evidence>
<feature type="compositionally biased region" description="Acidic residues" evidence="8">
    <location>
        <begin position="87"/>
        <end position="103"/>
    </location>
</feature>
<feature type="domain" description="TRASH" evidence="9">
    <location>
        <begin position="1011"/>
        <end position="1049"/>
    </location>
</feature>
<evidence type="ECO:0000256" key="1">
    <source>
        <dbReference type="ARBA" id="ARBA00022499"/>
    </source>
</evidence>
<dbReference type="InterPro" id="IPR011017">
    <property type="entry name" value="TRASH_dom"/>
</dbReference>
<dbReference type="GeneTree" id="ENSGT00940000166582"/>
<dbReference type="PANTHER" id="PTHR45736:SF5">
    <property type="entry name" value="ZINC FINGER MYM-TYPE PROTEIN 4"/>
    <property type="match status" value="1"/>
</dbReference>
<dbReference type="InterPro" id="IPR057926">
    <property type="entry name" value="QRICH1_dom"/>
</dbReference>
<feature type="compositionally biased region" description="Acidic residues" evidence="8">
    <location>
        <begin position="1892"/>
        <end position="1903"/>
    </location>
</feature>
<feature type="region of interest" description="Disordered" evidence="8">
    <location>
        <begin position="1875"/>
        <end position="1903"/>
    </location>
</feature>
<keyword evidence="3" id="KW-0479">Metal-binding</keyword>
<feature type="domain" description="TRASH" evidence="9">
    <location>
        <begin position="420"/>
        <end position="458"/>
    </location>
</feature>
<dbReference type="SUPFAM" id="SSF57716">
    <property type="entry name" value="Glucocorticoid receptor-like (DNA-binding domain)"/>
    <property type="match status" value="3"/>
</dbReference>
<feature type="region of interest" description="Disordered" evidence="8">
    <location>
        <begin position="196"/>
        <end position="231"/>
    </location>
</feature>
<feature type="domain" description="TRASH" evidence="9">
    <location>
        <begin position="517"/>
        <end position="552"/>
    </location>
</feature>
<feature type="domain" description="TRASH" evidence="9">
    <location>
        <begin position="243"/>
        <end position="277"/>
    </location>
</feature>
<keyword evidence="7" id="KW-0832">Ubl conjugation</keyword>
<evidence type="ECO:0000256" key="3">
    <source>
        <dbReference type="ARBA" id="ARBA00022723"/>
    </source>
</evidence>
<feature type="domain" description="TRASH" evidence="9">
    <location>
        <begin position="831"/>
        <end position="867"/>
    </location>
</feature>
<dbReference type="SMART" id="SM00746">
    <property type="entry name" value="TRASH"/>
    <property type="match status" value="18"/>
</dbReference>
<feature type="region of interest" description="Disordered" evidence="8">
    <location>
        <begin position="774"/>
        <end position="794"/>
    </location>
</feature>
<dbReference type="InterPro" id="IPR051284">
    <property type="entry name" value="ZnF_MYMT-QRICH1"/>
</dbReference>
<feature type="compositionally biased region" description="Pro residues" evidence="8">
    <location>
        <begin position="1538"/>
        <end position="1548"/>
    </location>
</feature>
<feature type="domain" description="TRASH" evidence="9">
    <location>
        <begin position="1166"/>
        <end position="1201"/>
    </location>
</feature>
<feature type="compositionally biased region" description="Basic and acidic residues" evidence="8">
    <location>
        <begin position="153"/>
        <end position="165"/>
    </location>
</feature>
<accession>A0A8C2Z5Z8</accession>
<feature type="domain" description="TRASH" evidence="9">
    <location>
        <begin position="930"/>
        <end position="965"/>
    </location>
</feature>
<dbReference type="Pfam" id="PF06467">
    <property type="entry name" value="zf-FCS"/>
    <property type="match status" value="1"/>
</dbReference>
<evidence type="ECO:0000256" key="5">
    <source>
        <dbReference type="ARBA" id="ARBA00022771"/>
    </source>
</evidence>
<dbReference type="Ensembl" id="ENSCLMT00005023294.1">
    <property type="protein sequence ID" value="ENSCLMP00005022218.1"/>
    <property type="gene ID" value="ENSCLMG00005011021.1"/>
</dbReference>
<dbReference type="Pfam" id="PF24900">
    <property type="entry name" value="TRASH_ZMYM4"/>
    <property type="match status" value="3"/>
</dbReference>
<dbReference type="InterPro" id="IPR010507">
    <property type="entry name" value="Znf_MYM"/>
</dbReference>
<feature type="compositionally biased region" description="Basic and acidic residues" evidence="8">
    <location>
        <begin position="1571"/>
        <end position="1582"/>
    </location>
</feature>
<keyword evidence="5" id="KW-0863">Zinc-finger</keyword>
<organism evidence="10 11">
    <name type="scientific">Cyclopterus lumpus</name>
    <name type="common">Lumpsucker</name>
    <dbReference type="NCBI Taxonomy" id="8103"/>
    <lineage>
        <taxon>Eukaryota</taxon>
        <taxon>Metazoa</taxon>
        <taxon>Chordata</taxon>
        <taxon>Craniata</taxon>
        <taxon>Vertebrata</taxon>
        <taxon>Euteleostomi</taxon>
        <taxon>Actinopterygii</taxon>
        <taxon>Neopterygii</taxon>
        <taxon>Teleostei</taxon>
        <taxon>Neoteleostei</taxon>
        <taxon>Acanthomorphata</taxon>
        <taxon>Eupercaria</taxon>
        <taxon>Perciformes</taxon>
        <taxon>Cottioidei</taxon>
        <taxon>Cottales</taxon>
        <taxon>Cyclopteridae</taxon>
        <taxon>Cyclopterus</taxon>
    </lineage>
</organism>
<feature type="compositionally biased region" description="Polar residues" evidence="8">
    <location>
        <begin position="1"/>
        <end position="15"/>
    </location>
</feature>
<keyword evidence="2" id="KW-0597">Phosphoprotein</keyword>
<evidence type="ECO:0000256" key="8">
    <source>
        <dbReference type="SAM" id="MobiDB-lite"/>
    </source>
</evidence>
<feature type="compositionally biased region" description="Basic and acidic residues" evidence="8">
    <location>
        <begin position="1483"/>
        <end position="1498"/>
    </location>
</feature>
<feature type="domain" description="TRASH" evidence="9">
    <location>
        <begin position="1059"/>
        <end position="1095"/>
    </location>
</feature>